<feature type="signal peptide" evidence="2">
    <location>
        <begin position="1"/>
        <end position="18"/>
    </location>
</feature>
<evidence type="ECO:0000313" key="4">
    <source>
        <dbReference type="Proteomes" id="UP001138997"/>
    </source>
</evidence>
<organism evidence="3 4">
    <name type="scientific">Kineosporia babensis</name>
    <dbReference type="NCBI Taxonomy" id="499548"/>
    <lineage>
        <taxon>Bacteria</taxon>
        <taxon>Bacillati</taxon>
        <taxon>Actinomycetota</taxon>
        <taxon>Actinomycetes</taxon>
        <taxon>Kineosporiales</taxon>
        <taxon>Kineosporiaceae</taxon>
        <taxon>Kineosporia</taxon>
    </lineage>
</organism>
<keyword evidence="2" id="KW-0732">Signal</keyword>
<reference evidence="3" key="1">
    <citation type="submission" date="2021-11" db="EMBL/GenBank/DDBJ databases">
        <title>Streptomyces corallinus and Kineosporia corallina sp. nov., two new coral-derived marine actinobacteria.</title>
        <authorList>
            <person name="Buangrab K."/>
            <person name="Sutthacheep M."/>
            <person name="Yeemin T."/>
            <person name="Harunari E."/>
            <person name="Igarashi Y."/>
            <person name="Sripreechasak P."/>
            <person name="Kanchanasin P."/>
            <person name="Tanasupawat S."/>
            <person name="Phongsopitanun W."/>
        </authorList>
    </citation>
    <scope>NUCLEOTIDE SEQUENCE</scope>
    <source>
        <strain evidence="3">JCM 31032</strain>
    </source>
</reference>
<protein>
    <submittedName>
        <fullName evidence="3">Uncharacterized protein</fullName>
    </submittedName>
</protein>
<name>A0A9X1SSL1_9ACTN</name>
<dbReference type="RefSeq" id="WP_231438649.1">
    <property type="nucleotide sequence ID" value="NZ_JAJOMB010000001.1"/>
</dbReference>
<evidence type="ECO:0000256" key="1">
    <source>
        <dbReference type="SAM" id="MobiDB-lite"/>
    </source>
</evidence>
<proteinExistence type="predicted"/>
<dbReference type="EMBL" id="JAJOMB010000001">
    <property type="protein sequence ID" value="MCD5309730.1"/>
    <property type="molecule type" value="Genomic_DNA"/>
</dbReference>
<keyword evidence="4" id="KW-1185">Reference proteome</keyword>
<evidence type="ECO:0000313" key="3">
    <source>
        <dbReference type="EMBL" id="MCD5309730.1"/>
    </source>
</evidence>
<comment type="caution">
    <text evidence="3">The sequence shown here is derived from an EMBL/GenBank/DDBJ whole genome shotgun (WGS) entry which is preliminary data.</text>
</comment>
<evidence type="ECO:0000256" key="2">
    <source>
        <dbReference type="SAM" id="SignalP"/>
    </source>
</evidence>
<accession>A0A9X1SSL1</accession>
<dbReference type="Proteomes" id="UP001138997">
    <property type="component" value="Unassembled WGS sequence"/>
</dbReference>
<gene>
    <name evidence="3" type="ORF">LR394_02395</name>
</gene>
<feature type="chain" id="PRO_5040996975" evidence="2">
    <location>
        <begin position="19"/>
        <end position="221"/>
    </location>
</feature>
<feature type="region of interest" description="Disordered" evidence="1">
    <location>
        <begin position="198"/>
        <end position="221"/>
    </location>
</feature>
<dbReference type="AlphaFoldDB" id="A0A9X1SSL1"/>
<sequence>MKHVIALALVGALTSAGAPDPAVPEVRVVGSTVLSQEMESEAVKATVLVHGVRRIPGATVVYYSAGLPQGAEPQSWSSFSATAYDRASKASGSVGSVRLVDYSGEKIYAPLARQNKYGSEELMVSPSVAWPSDQPGGNFYTFFAVLPELPGDLETVDLMIGHGDIVHDLPIEDGVLEPATLQEGPLQLGSAWPLIDQTAAAQSSAPEDSVRPLVTKSQDEQ</sequence>